<protein>
    <submittedName>
        <fullName evidence="1">Uncharacterized protein</fullName>
    </submittedName>
</protein>
<reference evidence="2" key="1">
    <citation type="submission" date="2015-01" db="EMBL/GenBank/DDBJ databases">
        <authorList>
            <person name="Aksoy S."/>
            <person name="Warren W."/>
            <person name="Wilson R.K."/>
        </authorList>
    </citation>
    <scope>NUCLEOTIDE SEQUENCE [LARGE SCALE GENOMIC DNA]</scope>
    <source>
        <strain evidence="2">IAEA</strain>
    </source>
</reference>
<evidence type="ECO:0000313" key="2">
    <source>
        <dbReference type="Proteomes" id="UP000092460"/>
    </source>
</evidence>
<name>A0A1B0BYS3_9MUSC</name>
<dbReference type="EMBL" id="JXJN01022792">
    <property type="status" value="NOT_ANNOTATED_CDS"/>
    <property type="molecule type" value="Genomic_DNA"/>
</dbReference>
<reference evidence="1" key="2">
    <citation type="submission" date="2020-05" db="UniProtKB">
        <authorList>
            <consortium name="EnsemblMetazoa"/>
        </authorList>
    </citation>
    <scope>IDENTIFICATION</scope>
    <source>
        <strain evidence="1">IAEA</strain>
    </source>
</reference>
<sequence length="119" mass="13365">MTPSTEKAIFLKSFEEKDVNPDCESGTVTRTKLMVVATFSLSEALNCLSRKTMLAFVTVPFLLHTCHIVFRNSMTQVHCLNSQHVRVTYKGVYHKLKYMQSLVEGKGTECASKLSDSVN</sequence>
<dbReference type="EnsemblMetazoa" id="GPPI044494-RA">
    <property type="protein sequence ID" value="GPPI044494-PA"/>
    <property type="gene ID" value="GPPI044494"/>
</dbReference>
<accession>A0A1B0BYS3</accession>
<dbReference type="Proteomes" id="UP000092460">
    <property type="component" value="Unassembled WGS sequence"/>
</dbReference>
<dbReference type="AlphaFoldDB" id="A0A1B0BYS3"/>
<organism evidence="1 2">
    <name type="scientific">Glossina palpalis gambiensis</name>
    <dbReference type="NCBI Taxonomy" id="67801"/>
    <lineage>
        <taxon>Eukaryota</taxon>
        <taxon>Metazoa</taxon>
        <taxon>Ecdysozoa</taxon>
        <taxon>Arthropoda</taxon>
        <taxon>Hexapoda</taxon>
        <taxon>Insecta</taxon>
        <taxon>Pterygota</taxon>
        <taxon>Neoptera</taxon>
        <taxon>Endopterygota</taxon>
        <taxon>Diptera</taxon>
        <taxon>Brachycera</taxon>
        <taxon>Muscomorpha</taxon>
        <taxon>Hippoboscoidea</taxon>
        <taxon>Glossinidae</taxon>
        <taxon>Glossina</taxon>
    </lineage>
</organism>
<keyword evidence="2" id="KW-1185">Reference proteome</keyword>
<evidence type="ECO:0000313" key="1">
    <source>
        <dbReference type="EnsemblMetazoa" id="GPPI044494-PA"/>
    </source>
</evidence>
<proteinExistence type="predicted"/>
<dbReference type="VEuPathDB" id="VectorBase:GPPI044494"/>